<dbReference type="GO" id="GO:0019262">
    <property type="term" value="P:N-acetylneuraminate catabolic process"/>
    <property type="evidence" value="ECO:0007669"/>
    <property type="project" value="UniProtKB-UniRule"/>
</dbReference>
<dbReference type="EMBL" id="WOBO01000006">
    <property type="protein sequence ID" value="MUK45305.1"/>
    <property type="molecule type" value="Genomic_DNA"/>
</dbReference>
<dbReference type="InterPro" id="IPR007260">
    <property type="entry name" value="NanE"/>
</dbReference>
<dbReference type="GO" id="GO:0006053">
    <property type="term" value="P:N-acetylmannosamine catabolic process"/>
    <property type="evidence" value="ECO:0007669"/>
    <property type="project" value="TreeGrafter"/>
</dbReference>
<dbReference type="Gene3D" id="3.20.20.70">
    <property type="entry name" value="Aldolase class I"/>
    <property type="match status" value="1"/>
</dbReference>
<dbReference type="InterPro" id="IPR013785">
    <property type="entry name" value="Aldolase_TIM"/>
</dbReference>
<keyword evidence="4 6" id="KW-0413">Isomerase</keyword>
<evidence type="ECO:0000256" key="5">
    <source>
        <dbReference type="ARBA" id="ARBA00023277"/>
    </source>
</evidence>
<evidence type="ECO:0000256" key="4">
    <source>
        <dbReference type="ARBA" id="ARBA00023235"/>
    </source>
</evidence>
<comment type="caution">
    <text evidence="7">The sequence shown here is derived from an EMBL/GenBank/DDBJ whole genome shotgun (WGS) entry which is preliminary data.</text>
</comment>
<dbReference type="Pfam" id="PF04131">
    <property type="entry name" value="NanE"/>
    <property type="match status" value="1"/>
</dbReference>
<dbReference type="GO" id="GO:0005829">
    <property type="term" value="C:cytosol"/>
    <property type="evidence" value="ECO:0007669"/>
    <property type="project" value="TreeGrafter"/>
</dbReference>
<evidence type="ECO:0000256" key="1">
    <source>
        <dbReference type="ARBA" id="ARBA00000056"/>
    </source>
</evidence>
<dbReference type="GO" id="GO:0047465">
    <property type="term" value="F:N-acylglucosamine-6-phosphate 2-epimerase activity"/>
    <property type="evidence" value="ECO:0007669"/>
    <property type="project" value="UniProtKB-EC"/>
</dbReference>
<evidence type="ECO:0000256" key="2">
    <source>
        <dbReference type="ARBA" id="ARBA00002147"/>
    </source>
</evidence>
<reference evidence="7 8" key="1">
    <citation type="submission" date="2019-11" db="EMBL/GenBank/DDBJ databases">
        <title>Using colonization assays and comparative genomics to discover symbiosis behaviors and factors in Vibrio fischeri.</title>
        <authorList>
            <person name="Bongrand C."/>
            <person name="Moriano-Gutierrez S."/>
            <person name="Arevalo P."/>
            <person name="Mcfall-Ngai M."/>
            <person name="Visick K."/>
            <person name="Polz M.F."/>
            <person name="Ruby E.G."/>
        </authorList>
    </citation>
    <scope>NUCLEOTIDE SEQUENCE [LARGE SCALE GENOMIC DNA]</scope>
    <source>
        <strain evidence="8">emors.3.2</strain>
    </source>
</reference>
<evidence type="ECO:0000256" key="3">
    <source>
        <dbReference type="ARBA" id="ARBA00005081"/>
    </source>
</evidence>
<dbReference type="FunFam" id="3.20.20.70:FF:000035">
    <property type="entry name" value="Putative N-acetylmannosamine-6-phosphate 2-epimerase"/>
    <property type="match status" value="1"/>
</dbReference>
<evidence type="ECO:0000313" key="7">
    <source>
        <dbReference type="EMBL" id="MUK45305.1"/>
    </source>
</evidence>
<dbReference type="Proteomes" id="UP000435323">
    <property type="component" value="Unassembled WGS sequence"/>
</dbReference>
<dbReference type="SUPFAM" id="SSF51366">
    <property type="entry name" value="Ribulose-phoshate binding barrel"/>
    <property type="match status" value="1"/>
</dbReference>
<evidence type="ECO:0000313" key="8">
    <source>
        <dbReference type="Proteomes" id="UP000435323"/>
    </source>
</evidence>
<accession>A0A6N3Z640</accession>
<dbReference type="AlphaFoldDB" id="A0A6N3Z640"/>
<comment type="function">
    <text evidence="2 6">Converts N-acetylmannosamine-6-phosphate (ManNAc-6-P) to N-acetylglucosamine-6-phosphate (GlcNAc-6-P).</text>
</comment>
<gene>
    <name evidence="6" type="primary">nanE</name>
    <name evidence="7" type="ORF">GNP77_07895</name>
</gene>
<dbReference type="PANTHER" id="PTHR36204">
    <property type="entry name" value="N-ACETYLMANNOSAMINE-6-PHOSPHATE 2-EPIMERASE-RELATED"/>
    <property type="match status" value="1"/>
</dbReference>
<dbReference type="NCBIfam" id="NF002231">
    <property type="entry name" value="PRK01130.1"/>
    <property type="match status" value="1"/>
</dbReference>
<comment type="pathway">
    <text evidence="3 6">Amino-sugar metabolism; N-acetylneuraminate degradation; D-fructose 6-phosphate from N-acetylneuraminate: step 3/5.</text>
</comment>
<evidence type="ECO:0000256" key="6">
    <source>
        <dbReference type="HAMAP-Rule" id="MF_01235"/>
    </source>
</evidence>
<dbReference type="GO" id="GO:0005975">
    <property type="term" value="P:carbohydrate metabolic process"/>
    <property type="evidence" value="ECO:0007669"/>
    <property type="project" value="UniProtKB-UniRule"/>
</dbReference>
<organism evidence="7 8">
    <name type="scientific">Aliivibrio fischeri</name>
    <name type="common">Vibrio fischeri</name>
    <dbReference type="NCBI Taxonomy" id="668"/>
    <lineage>
        <taxon>Bacteria</taxon>
        <taxon>Pseudomonadati</taxon>
        <taxon>Pseudomonadota</taxon>
        <taxon>Gammaproteobacteria</taxon>
        <taxon>Vibrionales</taxon>
        <taxon>Vibrionaceae</taxon>
        <taxon>Aliivibrio</taxon>
    </lineage>
</organism>
<sequence>MLLLSLEFSFMGSNIDKILNVLSQGFVSSCQPVDDGPMDKPEIVAAMAMASVEGGAIGLRIEGIDNLKAVRPHVSVPIIGIIKRDLDDSEVRITPYIEDVIALKEAGADIIAIDATHRPRPVPVEELVKKIQSLGCLVMADSSTYEEGMFCHGLGVEIIGTTLSGYTTPITPKEPDFPFIQQLANQGCFVMAEGRFNSPQLAREAIEAGASCVTVGSAITRIEHICGWFKSEVELGKKNMIKDIA</sequence>
<dbReference type="RefSeq" id="WP_155656970.1">
    <property type="nucleotide sequence ID" value="NZ_WOBO01000006.1"/>
</dbReference>
<proteinExistence type="inferred from homology"/>
<comment type="similarity">
    <text evidence="6">Belongs to the NanE family.</text>
</comment>
<protein>
    <recommendedName>
        <fullName evidence="6">Putative N-acetylmannosamine-6-phosphate 2-epimerase</fullName>
        <ecNumber evidence="6">5.1.3.9</ecNumber>
    </recommendedName>
    <alternativeName>
        <fullName evidence="6">ManNAc-6-P epimerase</fullName>
    </alternativeName>
</protein>
<dbReference type="HAMAP" id="MF_01235">
    <property type="entry name" value="ManNAc6P_epimer"/>
    <property type="match status" value="1"/>
</dbReference>
<dbReference type="EC" id="5.1.3.9" evidence="6"/>
<dbReference type="CDD" id="cd04729">
    <property type="entry name" value="NanE"/>
    <property type="match status" value="1"/>
</dbReference>
<dbReference type="UniPathway" id="UPA00629">
    <property type="reaction ID" value="UER00682"/>
</dbReference>
<dbReference type="InterPro" id="IPR011060">
    <property type="entry name" value="RibuloseP-bd_barrel"/>
</dbReference>
<comment type="catalytic activity">
    <reaction evidence="1 6">
        <text>an N-acyl-D-glucosamine 6-phosphate = an N-acyl-D-mannosamine 6-phosphate</text>
        <dbReference type="Rhea" id="RHEA:23932"/>
        <dbReference type="ChEBI" id="CHEBI:57599"/>
        <dbReference type="ChEBI" id="CHEBI:57666"/>
        <dbReference type="EC" id="5.1.3.9"/>
    </reaction>
</comment>
<dbReference type="PANTHER" id="PTHR36204:SF1">
    <property type="entry name" value="N-ACETYLMANNOSAMINE-6-PHOSPHATE 2-EPIMERASE-RELATED"/>
    <property type="match status" value="1"/>
</dbReference>
<keyword evidence="5 6" id="KW-0119">Carbohydrate metabolism</keyword>
<name>A0A6N3Z640_ALIFS</name>